<dbReference type="EC" id="2.7.11.1" evidence="1"/>
<gene>
    <name evidence="11" type="ORF">BO80DRAFT_456373</name>
</gene>
<evidence type="ECO:0000313" key="12">
    <source>
        <dbReference type="Proteomes" id="UP000249402"/>
    </source>
</evidence>
<dbReference type="OrthoDB" id="4508997at2759"/>
<protein>
    <recommendedName>
        <fullName evidence="1">non-specific serine/threonine protein kinase</fullName>
        <ecNumber evidence="1">2.7.11.1</ecNumber>
    </recommendedName>
</protein>
<dbReference type="PANTHER" id="PTHR24343:SF558">
    <property type="entry name" value="PROTEIN KINASE DOMAIN-CONTAINING PROTEIN"/>
    <property type="match status" value="1"/>
</dbReference>
<dbReference type="EMBL" id="KZ824445">
    <property type="protein sequence ID" value="RAK99670.1"/>
    <property type="molecule type" value="Genomic_DNA"/>
</dbReference>
<evidence type="ECO:0000256" key="5">
    <source>
        <dbReference type="ARBA" id="ARBA00022777"/>
    </source>
</evidence>
<feature type="region of interest" description="Disordered" evidence="9">
    <location>
        <begin position="270"/>
        <end position="292"/>
    </location>
</feature>
<dbReference type="STRING" id="1448316.A0A395GVR9"/>
<dbReference type="PROSITE" id="PS50011">
    <property type="entry name" value="PROTEIN_KINASE_DOM"/>
    <property type="match status" value="1"/>
</dbReference>
<comment type="catalytic activity">
    <reaction evidence="7">
        <text>L-threonyl-[protein] + ATP = O-phospho-L-threonyl-[protein] + ADP + H(+)</text>
        <dbReference type="Rhea" id="RHEA:46608"/>
        <dbReference type="Rhea" id="RHEA-COMP:11060"/>
        <dbReference type="Rhea" id="RHEA-COMP:11605"/>
        <dbReference type="ChEBI" id="CHEBI:15378"/>
        <dbReference type="ChEBI" id="CHEBI:30013"/>
        <dbReference type="ChEBI" id="CHEBI:30616"/>
        <dbReference type="ChEBI" id="CHEBI:61977"/>
        <dbReference type="ChEBI" id="CHEBI:456216"/>
        <dbReference type="EC" id="2.7.11.1"/>
    </reaction>
</comment>
<sequence length="411" mass="45496">MPCLKLPMLLPRWNHHDADSVSEYSPLLQHQPRSQPQPQPQAQKQETQTLKSKYGTCTSILHYGTHSSVRLYSNTNNNTNPKNKDKQTLHVIKTLRPSSSSNTITSTQQTLKNTLECLLSSTLSHPHLLRTIDILPNSQLETCLVSEYCPLGDLGAYISSIPSSSSPSRGGKERRGRNQGLEIQEANIIFAQLLSAIAYLHSMGVAHGGGGICIKLTDLGHATVLDNHPVSPPSPGTYTSWMEKWAERDVYSLCLGVSVGVEGLERLSSASTSSPSSLSSSGPSSSLHIIPKRGKMGPYASPETIPCPTTNTQYPYYKGGYDPRASDVWAAGIIYLIMRMGRILWTCADEEDTRYEEYLIGRRRCEGFQGVEGLGSMQCRNVIYAMLDPDPRRRIRASEVVRSEWLFGYYS</sequence>
<dbReference type="GO" id="GO:0004674">
    <property type="term" value="F:protein serine/threonine kinase activity"/>
    <property type="evidence" value="ECO:0007669"/>
    <property type="project" value="UniProtKB-KW"/>
</dbReference>
<evidence type="ECO:0000259" key="10">
    <source>
        <dbReference type="PROSITE" id="PS50011"/>
    </source>
</evidence>
<dbReference type="Pfam" id="PF00069">
    <property type="entry name" value="Pkinase"/>
    <property type="match status" value="1"/>
</dbReference>
<feature type="compositionally biased region" description="Low complexity" evidence="9">
    <location>
        <begin position="29"/>
        <end position="48"/>
    </location>
</feature>
<dbReference type="GO" id="GO:0005829">
    <property type="term" value="C:cytosol"/>
    <property type="evidence" value="ECO:0007669"/>
    <property type="project" value="TreeGrafter"/>
</dbReference>
<organism evidence="11 12">
    <name type="scientific">Aspergillus ibericus CBS 121593</name>
    <dbReference type="NCBI Taxonomy" id="1448316"/>
    <lineage>
        <taxon>Eukaryota</taxon>
        <taxon>Fungi</taxon>
        <taxon>Dikarya</taxon>
        <taxon>Ascomycota</taxon>
        <taxon>Pezizomycotina</taxon>
        <taxon>Eurotiomycetes</taxon>
        <taxon>Eurotiomycetidae</taxon>
        <taxon>Eurotiales</taxon>
        <taxon>Aspergillaceae</taxon>
        <taxon>Aspergillus</taxon>
        <taxon>Aspergillus subgen. Circumdati</taxon>
    </lineage>
</organism>
<feature type="compositionally biased region" description="Low complexity" evidence="9">
    <location>
        <begin position="270"/>
        <end position="287"/>
    </location>
</feature>
<proteinExistence type="predicted"/>
<dbReference type="VEuPathDB" id="FungiDB:BO80DRAFT_456373"/>
<dbReference type="PANTHER" id="PTHR24343">
    <property type="entry name" value="SERINE/THREONINE KINASE"/>
    <property type="match status" value="1"/>
</dbReference>
<dbReference type="InterPro" id="IPR000719">
    <property type="entry name" value="Prot_kinase_dom"/>
</dbReference>
<evidence type="ECO:0000256" key="1">
    <source>
        <dbReference type="ARBA" id="ARBA00012513"/>
    </source>
</evidence>
<name>A0A395GVR9_9EURO</name>
<evidence type="ECO:0000256" key="7">
    <source>
        <dbReference type="ARBA" id="ARBA00047899"/>
    </source>
</evidence>
<evidence type="ECO:0000256" key="3">
    <source>
        <dbReference type="ARBA" id="ARBA00022679"/>
    </source>
</evidence>
<evidence type="ECO:0000256" key="8">
    <source>
        <dbReference type="ARBA" id="ARBA00048679"/>
    </source>
</evidence>
<comment type="catalytic activity">
    <reaction evidence="8">
        <text>L-seryl-[protein] + ATP = O-phospho-L-seryl-[protein] + ADP + H(+)</text>
        <dbReference type="Rhea" id="RHEA:17989"/>
        <dbReference type="Rhea" id="RHEA-COMP:9863"/>
        <dbReference type="Rhea" id="RHEA-COMP:11604"/>
        <dbReference type="ChEBI" id="CHEBI:15378"/>
        <dbReference type="ChEBI" id="CHEBI:29999"/>
        <dbReference type="ChEBI" id="CHEBI:30616"/>
        <dbReference type="ChEBI" id="CHEBI:83421"/>
        <dbReference type="ChEBI" id="CHEBI:456216"/>
        <dbReference type="EC" id="2.7.11.1"/>
    </reaction>
</comment>
<evidence type="ECO:0000256" key="4">
    <source>
        <dbReference type="ARBA" id="ARBA00022741"/>
    </source>
</evidence>
<keyword evidence="4" id="KW-0547">Nucleotide-binding</keyword>
<keyword evidence="2" id="KW-0723">Serine/threonine-protein kinase</keyword>
<keyword evidence="5 11" id="KW-0418">Kinase</keyword>
<keyword evidence="12" id="KW-1185">Reference proteome</keyword>
<evidence type="ECO:0000256" key="2">
    <source>
        <dbReference type="ARBA" id="ARBA00022527"/>
    </source>
</evidence>
<dbReference type="GO" id="GO:0005524">
    <property type="term" value="F:ATP binding"/>
    <property type="evidence" value="ECO:0007669"/>
    <property type="project" value="UniProtKB-KW"/>
</dbReference>
<dbReference type="SMART" id="SM00220">
    <property type="entry name" value="S_TKc"/>
    <property type="match status" value="1"/>
</dbReference>
<evidence type="ECO:0000256" key="6">
    <source>
        <dbReference type="ARBA" id="ARBA00022840"/>
    </source>
</evidence>
<feature type="domain" description="Protein kinase" evidence="10">
    <location>
        <begin position="55"/>
        <end position="406"/>
    </location>
</feature>
<accession>A0A395GVR9</accession>
<dbReference type="AlphaFoldDB" id="A0A395GVR9"/>
<evidence type="ECO:0000313" key="11">
    <source>
        <dbReference type="EMBL" id="RAK99670.1"/>
    </source>
</evidence>
<feature type="region of interest" description="Disordered" evidence="9">
    <location>
        <begin position="26"/>
        <end position="49"/>
    </location>
</feature>
<keyword evidence="3" id="KW-0808">Transferase</keyword>
<reference evidence="11 12" key="1">
    <citation type="submission" date="2018-02" db="EMBL/GenBank/DDBJ databases">
        <title>The genomes of Aspergillus section Nigri reveals drivers in fungal speciation.</title>
        <authorList>
            <consortium name="DOE Joint Genome Institute"/>
            <person name="Vesth T.C."/>
            <person name="Nybo J."/>
            <person name="Theobald S."/>
            <person name="Brandl J."/>
            <person name="Frisvad J.C."/>
            <person name="Nielsen K.F."/>
            <person name="Lyhne E.K."/>
            <person name="Kogle M.E."/>
            <person name="Kuo A."/>
            <person name="Riley R."/>
            <person name="Clum A."/>
            <person name="Nolan M."/>
            <person name="Lipzen A."/>
            <person name="Salamov A."/>
            <person name="Henrissat B."/>
            <person name="Wiebenga A."/>
            <person name="De vries R.P."/>
            <person name="Grigoriev I.V."/>
            <person name="Mortensen U.H."/>
            <person name="Andersen M.R."/>
            <person name="Baker S.E."/>
        </authorList>
    </citation>
    <scope>NUCLEOTIDE SEQUENCE [LARGE SCALE GENOMIC DNA]</scope>
    <source>
        <strain evidence="11 12">CBS 121593</strain>
    </source>
</reference>
<keyword evidence="6" id="KW-0067">ATP-binding</keyword>
<dbReference type="RefSeq" id="XP_025573998.1">
    <property type="nucleotide sequence ID" value="XM_025722164.1"/>
</dbReference>
<evidence type="ECO:0000256" key="9">
    <source>
        <dbReference type="SAM" id="MobiDB-lite"/>
    </source>
</evidence>
<dbReference type="GeneID" id="37227029"/>
<dbReference type="InterPro" id="IPR011009">
    <property type="entry name" value="Kinase-like_dom_sf"/>
</dbReference>
<dbReference type="SUPFAM" id="SSF56112">
    <property type="entry name" value="Protein kinase-like (PK-like)"/>
    <property type="match status" value="1"/>
</dbReference>
<dbReference type="Proteomes" id="UP000249402">
    <property type="component" value="Unassembled WGS sequence"/>
</dbReference>
<dbReference type="GO" id="GO:0030003">
    <property type="term" value="P:intracellular monoatomic cation homeostasis"/>
    <property type="evidence" value="ECO:0007669"/>
    <property type="project" value="TreeGrafter"/>
</dbReference>
<dbReference type="Gene3D" id="1.10.510.10">
    <property type="entry name" value="Transferase(Phosphotransferase) domain 1"/>
    <property type="match status" value="2"/>
</dbReference>